<evidence type="ECO:0000256" key="1">
    <source>
        <dbReference type="ARBA" id="ARBA00022737"/>
    </source>
</evidence>
<dbReference type="AlphaFoldDB" id="A0A0B4FN98"/>
<feature type="domain" description="Nephrocystin 3-like N-terminal" evidence="2">
    <location>
        <begin position="182"/>
        <end position="241"/>
    </location>
</feature>
<evidence type="ECO:0000313" key="4">
    <source>
        <dbReference type="Proteomes" id="UP000031186"/>
    </source>
</evidence>
<dbReference type="InterPro" id="IPR056884">
    <property type="entry name" value="NPHP3-like_N"/>
</dbReference>
<comment type="caution">
    <text evidence="3">The sequence shown here is derived from an EMBL/GenBank/DDBJ whole genome shotgun (WGS) entry which is preliminary data.</text>
</comment>
<keyword evidence="1" id="KW-0677">Repeat</keyword>
<protein>
    <recommendedName>
        <fullName evidence="2">Nephrocystin 3-like N-terminal domain-containing protein</fullName>
    </recommendedName>
</protein>
<accession>A0A0B4FN98</accession>
<keyword evidence="4" id="KW-1185">Reference proteome</keyword>
<reference evidence="3 4" key="1">
    <citation type="journal article" date="2014" name="Proc. Natl. Acad. Sci. U.S.A.">
        <title>Trajectory and genomic determinants of fungal-pathogen speciation and host adaptation.</title>
        <authorList>
            <person name="Hu X."/>
            <person name="Xiao G."/>
            <person name="Zheng P."/>
            <person name="Shang Y."/>
            <person name="Su Y."/>
            <person name="Zhang X."/>
            <person name="Liu X."/>
            <person name="Zhan S."/>
            <person name="St Leger R.J."/>
            <person name="Wang C."/>
        </authorList>
    </citation>
    <scope>NUCLEOTIDE SEQUENCE [LARGE SCALE GENOMIC DNA]</scope>
    <source>
        <strain evidence="3 4">ARSEF 549</strain>
    </source>
</reference>
<sequence>MGIQFRLILIHGVATARIQESAPSRGYSFLQTRFPDAILHEYQFPYWSHEQDYGPSDFSQQVRRILDEVAGTRKKEDMFFGTPHKALDEAPWEQYIIRLLSITDALSESAVPLLQQLPQALEDIRTDFSTLSHYFRIVNFLQRNGIGSTRPASTVGSMGPFTYKRKLTLVATQPPIKALPNSLDWVVKHKSYIDWVEEPRASILHITGSSGSGTTVIASHILQMLLQKPDSERAVVLSFLTNKTSEPGP</sequence>
<name>A0A0B4FN98_METAF</name>
<proteinExistence type="predicted"/>
<gene>
    <name evidence="3" type="ORF">MAN_01786</name>
</gene>
<feature type="non-terminal residue" evidence="3">
    <location>
        <position position="1"/>
    </location>
</feature>
<dbReference type="HOGENOM" id="CLU_1115968_0_0_1"/>
<evidence type="ECO:0000313" key="3">
    <source>
        <dbReference type="EMBL" id="KID69272.1"/>
    </source>
</evidence>
<dbReference type="Proteomes" id="UP000031186">
    <property type="component" value="Unassembled WGS sequence"/>
</dbReference>
<dbReference type="VEuPathDB" id="FungiDB:MAN_01786"/>
<dbReference type="EMBL" id="AZNF01000002">
    <property type="protein sequence ID" value="KID69272.1"/>
    <property type="molecule type" value="Genomic_DNA"/>
</dbReference>
<dbReference type="Pfam" id="PF24883">
    <property type="entry name" value="NPHP3_N"/>
    <property type="match status" value="1"/>
</dbReference>
<evidence type="ECO:0000259" key="2">
    <source>
        <dbReference type="Pfam" id="PF24883"/>
    </source>
</evidence>
<organism evidence="3 4">
    <name type="scientific">Metarhizium anisopliae (strain ARSEF 549)</name>
    <dbReference type="NCBI Taxonomy" id="3151832"/>
    <lineage>
        <taxon>Eukaryota</taxon>
        <taxon>Fungi</taxon>
        <taxon>Dikarya</taxon>
        <taxon>Ascomycota</taxon>
        <taxon>Pezizomycotina</taxon>
        <taxon>Sordariomycetes</taxon>
        <taxon>Hypocreomycetidae</taxon>
        <taxon>Hypocreales</taxon>
        <taxon>Clavicipitaceae</taxon>
        <taxon>Metarhizium</taxon>
    </lineage>
</organism>